<keyword evidence="3" id="KW-1185">Reference proteome</keyword>
<comment type="caution">
    <text evidence="2">The sequence shown here is derived from an EMBL/GenBank/DDBJ whole genome shotgun (WGS) entry which is preliminary data.</text>
</comment>
<accession>A0A1Y2HP94</accession>
<feature type="transmembrane region" description="Helical" evidence="1">
    <location>
        <begin position="62"/>
        <end position="88"/>
    </location>
</feature>
<sequence length="144" mass="16168">MSVFTFLVVLYSSFRRRARWHRRVQIGEPAPILLRRHDSMPATPMHFPQHTDNVSACNPTGIYPFFFFFALRTVLVAGSLAMIAGLTVRIGAVSGSLTSRVYPIRPAPQPFLCSPPTNAKLQTVAKTGIDHGMRWAIVRHSFME</sequence>
<gene>
    <name evidence="2" type="ORF">BCR44DRAFT_1076208</name>
</gene>
<protein>
    <submittedName>
        <fullName evidence="2">Uncharacterized protein</fullName>
    </submittedName>
</protein>
<name>A0A1Y2HP94_9FUNG</name>
<dbReference type="AlphaFoldDB" id="A0A1Y2HP94"/>
<dbReference type="Proteomes" id="UP000193411">
    <property type="component" value="Unassembled WGS sequence"/>
</dbReference>
<keyword evidence="1" id="KW-0472">Membrane</keyword>
<reference evidence="2 3" key="1">
    <citation type="submission" date="2016-07" db="EMBL/GenBank/DDBJ databases">
        <title>Pervasive Adenine N6-methylation of Active Genes in Fungi.</title>
        <authorList>
            <consortium name="DOE Joint Genome Institute"/>
            <person name="Mondo S.J."/>
            <person name="Dannebaum R.O."/>
            <person name="Kuo R.C."/>
            <person name="Labutti K."/>
            <person name="Haridas S."/>
            <person name="Kuo A."/>
            <person name="Salamov A."/>
            <person name="Ahrendt S.R."/>
            <person name="Lipzen A."/>
            <person name="Sullivan W."/>
            <person name="Andreopoulos W.B."/>
            <person name="Clum A."/>
            <person name="Lindquist E."/>
            <person name="Daum C."/>
            <person name="Ramamoorthy G.K."/>
            <person name="Gryganskyi A."/>
            <person name="Culley D."/>
            <person name="Magnuson J.K."/>
            <person name="James T.Y."/>
            <person name="O'Malley M.A."/>
            <person name="Stajich J.E."/>
            <person name="Spatafora J.W."/>
            <person name="Visel A."/>
            <person name="Grigoriev I.V."/>
        </authorList>
    </citation>
    <scope>NUCLEOTIDE SEQUENCE [LARGE SCALE GENOMIC DNA]</scope>
    <source>
        <strain evidence="2 3">PL171</strain>
    </source>
</reference>
<evidence type="ECO:0000313" key="3">
    <source>
        <dbReference type="Proteomes" id="UP000193411"/>
    </source>
</evidence>
<dbReference type="EMBL" id="MCFL01000017">
    <property type="protein sequence ID" value="ORZ36416.1"/>
    <property type="molecule type" value="Genomic_DNA"/>
</dbReference>
<keyword evidence="1" id="KW-1133">Transmembrane helix</keyword>
<keyword evidence="1" id="KW-0812">Transmembrane</keyword>
<evidence type="ECO:0000256" key="1">
    <source>
        <dbReference type="SAM" id="Phobius"/>
    </source>
</evidence>
<organism evidence="2 3">
    <name type="scientific">Catenaria anguillulae PL171</name>
    <dbReference type="NCBI Taxonomy" id="765915"/>
    <lineage>
        <taxon>Eukaryota</taxon>
        <taxon>Fungi</taxon>
        <taxon>Fungi incertae sedis</taxon>
        <taxon>Blastocladiomycota</taxon>
        <taxon>Blastocladiomycetes</taxon>
        <taxon>Blastocladiales</taxon>
        <taxon>Catenariaceae</taxon>
        <taxon>Catenaria</taxon>
    </lineage>
</organism>
<proteinExistence type="predicted"/>
<evidence type="ECO:0000313" key="2">
    <source>
        <dbReference type="EMBL" id="ORZ36416.1"/>
    </source>
</evidence>